<sequence>MIYLWISNEPFLKEDIVNGILDKLIERGHHRACLPKVQLGQITEVHDRYESYLINGGESTIGGKLFEKKIQKTLYLGRWKKSATHHIEIADNKVLHGLKNIKQIFEEFL</sequence>
<dbReference type="Proteomes" id="UP000585474">
    <property type="component" value="Unassembled WGS sequence"/>
</dbReference>
<dbReference type="AlphaFoldDB" id="A0A7J0FY90"/>
<comment type="caution">
    <text evidence="1">The sequence shown here is derived from an EMBL/GenBank/DDBJ whole genome shotgun (WGS) entry which is preliminary data.</text>
</comment>
<evidence type="ECO:0000313" key="1">
    <source>
        <dbReference type="EMBL" id="GFZ03150.1"/>
    </source>
</evidence>
<keyword evidence="2" id="KW-1185">Reference proteome</keyword>
<name>A0A7J0FY90_9ERIC</name>
<gene>
    <name evidence="1" type="ORF">Acr_15g0017580</name>
</gene>
<organism evidence="1 2">
    <name type="scientific">Actinidia rufa</name>
    <dbReference type="NCBI Taxonomy" id="165716"/>
    <lineage>
        <taxon>Eukaryota</taxon>
        <taxon>Viridiplantae</taxon>
        <taxon>Streptophyta</taxon>
        <taxon>Embryophyta</taxon>
        <taxon>Tracheophyta</taxon>
        <taxon>Spermatophyta</taxon>
        <taxon>Magnoliopsida</taxon>
        <taxon>eudicotyledons</taxon>
        <taxon>Gunneridae</taxon>
        <taxon>Pentapetalae</taxon>
        <taxon>asterids</taxon>
        <taxon>Ericales</taxon>
        <taxon>Actinidiaceae</taxon>
        <taxon>Actinidia</taxon>
    </lineage>
</organism>
<evidence type="ECO:0000313" key="2">
    <source>
        <dbReference type="Proteomes" id="UP000585474"/>
    </source>
</evidence>
<reference evidence="1 2" key="1">
    <citation type="submission" date="2019-07" db="EMBL/GenBank/DDBJ databases">
        <title>De Novo Assembly of kiwifruit Actinidia rufa.</title>
        <authorList>
            <person name="Sugita-Konishi S."/>
            <person name="Sato K."/>
            <person name="Mori E."/>
            <person name="Abe Y."/>
            <person name="Kisaki G."/>
            <person name="Hamano K."/>
            <person name="Suezawa K."/>
            <person name="Otani M."/>
            <person name="Fukuda T."/>
            <person name="Manabe T."/>
            <person name="Gomi K."/>
            <person name="Tabuchi M."/>
            <person name="Akimitsu K."/>
            <person name="Kataoka I."/>
        </authorList>
    </citation>
    <scope>NUCLEOTIDE SEQUENCE [LARGE SCALE GENOMIC DNA]</scope>
    <source>
        <strain evidence="2">cv. Fuchu</strain>
    </source>
</reference>
<dbReference type="EMBL" id="BJWL01000015">
    <property type="protein sequence ID" value="GFZ03150.1"/>
    <property type="molecule type" value="Genomic_DNA"/>
</dbReference>
<accession>A0A7J0FY90</accession>
<protein>
    <submittedName>
        <fullName evidence="1">Uncharacterized protein</fullName>
    </submittedName>
</protein>
<proteinExistence type="predicted"/>